<dbReference type="InterPro" id="IPR002347">
    <property type="entry name" value="SDR_fam"/>
</dbReference>
<keyword evidence="3" id="KW-1185">Reference proteome</keyword>
<dbReference type="PANTHER" id="PTHR43157:SF31">
    <property type="entry name" value="PHOSPHATIDYLINOSITOL-GLYCAN BIOSYNTHESIS CLASS F PROTEIN"/>
    <property type="match status" value="1"/>
</dbReference>
<sequence length="341" mass="38429">MAKLPMWSSLYQLLRISAPLVKADLKEKTVVVVGANTGIGFETAQHFATMGPKRLILACRSQERGEAAIQRLKQATGCNKAELWLIDLADFSSVKAFADRALDELERIDIIVMSAGIRTRKYNTTKDGWETSLQVNYLSMSLLALWLLPRLSETAARFNVKPRIVVVTSGVHYSSRFEDEIFEAPNAFSLLSSEDYCTPNMMRTRYHQTKLLNVFFVRALKNHLKDKSIIVNAADPGFCHSELRREITSIGLSIYEWLFAMSAEEGSRNIIWASIGTPEGGNEDDMSGQFIMFASIQEPADSVLGQEGKRREDKLWNDLISISRDVYLIEVEEAWEATSET</sequence>
<gene>
    <name evidence="2" type="ORF">NP233_g4467</name>
</gene>
<dbReference type="SUPFAM" id="SSF51735">
    <property type="entry name" value="NAD(P)-binding Rossmann-fold domains"/>
    <property type="match status" value="1"/>
</dbReference>
<proteinExistence type="predicted"/>
<dbReference type="EMBL" id="JANIEX010000242">
    <property type="protein sequence ID" value="KAJ3570353.1"/>
    <property type="molecule type" value="Genomic_DNA"/>
</dbReference>
<dbReference type="InterPro" id="IPR036291">
    <property type="entry name" value="NAD(P)-bd_dom_sf"/>
</dbReference>
<dbReference type="Pfam" id="PF00106">
    <property type="entry name" value="adh_short"/>
    <property type="match status" value="1"/>
</dbReference>
<comment type="caution">
    <text evidence="2">The sequence shown here is derived from an EMBL/GenBank/DDBJ whole genome shotgun (WGS) entry which is preliminary data.</text>
</comment>
<organism evidence="2 3">
    <name type="scientific">Leucocoprinus birnbaumii</name>
    <dbReference type="NCBI Taxonomy" id="56174"/>
    <lineage>
        <taxon>Eukaryota</taxon>
        <taxon>Fungi</taxon>
        <taxon>Dikarya</taxon>
        <taxon>Basidiomycota</taxon>
        <taxon>Agaricomycotina</taxon>
        <taxon>Agaricomycetes</taxon>
        <taxon>Agaricomycetidae</taxon>
        <taxon>Agaricales</taxon>
        <taxon>Agaricineae</taxon>
        <taxon>Agaricaceae</taxon>
        <taxon>Leucocoprinus</taxon>
    </lineage>
</organism>
<evidence type="ECO:0008006" key="4">
    <source>
        <dbReference type="Google" id="ProtNLM"/>
    </source>
</evidence>
<dbReference type="PRINTS" id="PR00081">
    <property type="entry name" value="GDHRDH"/>
</dbReference>
<protein>
    <recommendedName>
        <fullName evidence="4">NAD(P)-binding protein</fullName>
    </recommendedName>
</protein>
<evidence type="ECO:0000313" key="2">
    <source>
        <dbReference type="EMBL" id="KAJ3570353.1"/>
    </source>
</evidence>
<name>A0AAD5YRU4_9AGAR</name>
<dbReference type="Proteomes" id="UP001213000">
    <property type="component" value="Unassembled WGS sequence"/>
</dbReference>
<accession>A0AAD5YRU4</accession>
<dbReference type="PANTHER" id="PTHR43157">
    <property type="entry name" value="PHOSPHATIDYLINOSITOL-GLYCAN BIOSYNTHESIS CLASS F PROTEIN-RELATED"/>
    <property type="match status" value="1"/>
</dbReference>
<dbReference type="Gene3D" id="3.40.50.720">
    <property type="entry name" value="NAD(P)-binding Rossmann-like Domain"/>
    <property type="match status" value="1"/>
</dbReference>
<dbReference type="AlphaFoldDB" id="A0AAD5YRU4"/>
<keyword evidence="1" id="KW-0560">Oxidoreductase</keyword>
<evidence type="ECO:0000313" key="3">
    <source>
        <dbReference type="Proteomes" id="UP001213000"/>
    </source>
</evidence>
<reference evidence="2" key="1">
    <citation type="submission" date="2022-07" db="EMBL/GenBank/DDBJ databases">
        <title>Genome Sequence of Leucocoprinus birnbaumii.</title>
        <authorList>
            <person name="Buettner E."/>
        </authorList>
    </citation>
    <scope>NUCLEOTIDE SEQUENCE</scope>
    <source>
        <strain evidence="2">VT141</strain>
    </source>
</reference>
<dbReference type="GO" id="GO:0016491">
    <property type="term" value="F:oxidoreductase activity"/>
    <property type="evidence" value="ECO:0007669"/>
    <property type="project" value="UniProtKB-KW"/>
</dbReference>
<evidence type="ECO:0000256" key="1">
    <source>
        <dbReference type="ARBA" id="ARBA00023002"/>
    </source>
</evidence>